<dbReference type="AlphaFoldDB" id="A0A1A8TDU7"/>
<gene>
    <name evidence="5" type="primary">rpfG_4</name>
    <name evidence="5" type="ORF">MSP8886_02091</name>
</gene>
<proteinExistence type="predicted"/>
<evidence type="ECO:0000259" key="3">
    <source>
        <dbReference type="PROSITE" id="PS50894"/>
    </source>
</evidence>
<keyword evidence="6" id="KW-1185">Reference proteome</keyword>
<dbReference type="PROSITE" id="PS50894">
    <property type="entry name" value="HPT"/>
    <property type="match status" value="1"/>
</dbReference>
<evidence type="ECO:0000256" key="2">
    <source>
        <dbReference type="PROSITE-ProRule" id="PRU00110"/>
    </source>
</evidence>
<evidence type="ECO:0000313" key="6">
    <source>
        <dbReference type="Proteomes" id="UP000092544"/>
    </source>
</evidence>
<dbReference type="OrthoDB" id="9816273at2"/>
<feature type="modified residue" description="Phosphohistidine" evidence="2">
    <location>
        <position position="56"/>
    </location>
</feature>
<dbReference type="EMBL" id="FLOB01000004">
    <property type="protein sequence ID" value="SBS31374.1"/>
    <property type="molecule type" value="Genomic_DNA"/>
</dbReference>
<name>A0A1A8TDU7_9GAMM</name>
<dbReference type="Pfam" id="PF01627">
    <property type="entry name" value="Hpt"/>
    <property type="match status" value="1"/>
</dbReference>
<dbReference type="Proteomes" id="UP000092544">
    <property type="component" value="Unassembled WGS sequence"/>
</dbReference>
<reference evidence="5 6" key="1">
    <citation type="submission" date="2016-06" db="EMBL/GenBank/DDBJ databases">
        <authorList>
            <person name="Kjaerup R.B."/>
            <person name="Dalgaard T.S."/>
            <person name="Juul-Madsen H.R."/>
        </authorList>
    </citation>
    <scope>NUCLEOTIDE SEQUENCE [LARGE SCALE GENOMIC DNA]</scope>
    <source>
        <strain evidence="5 6">CECT 8886</strain>
    </source>
</reference>
<dbReference type="SUPFAM" id="SSF109604">
    <property type="entry name" value="HD-domain/PDEase-like"/>
    <property type="match status" value="1"/>
</dbReference>
<dbReference type="GO" id="GO:0000160">
    <property type="term" value="P:phosphorelay signal transduction system"/>
    <property type="evidence" value="ECO:0007669"/>
    <property type="project" value="UniProtKB-KW"/>
</dbReference>
<keyword evidence="1" id="KW-0902">Two-component regulatory system</keyword>
<dbReference type="Gene3D" id="1.10.3210.10">
    <property type="entry name" value="Hypothetical protein af1432"/>
    <property type="match status" value="1"/>
</dbReference>
<feature type="domain" description="HPt" evidence="3">
    <location>
        <begin position="16"/>
        <end position="116"/>
    </location>
</feature>
<protein>
    <submittedName>
        <fullName evidence="5">Cyclic di-GMP phosphodiesterase response regulator RpfG</fullName>
        <ecNumber evidence="5">3.1.4.52</ecNumber>
    </submittedName>
</protein>
<dbReference type="PANTHER" id="PTHR45228:SF8">
    <property type="entry name" value="TWO-COMPONENT RESPONSE REGULATOR-RELATED"/>
    <property type="match status" value="1"/>
</dbReference>
<dbReference type="InterPro" id="IPR037522">
    <property type="entry name" value="HD_GYP_dom"/>
</dbReference>
<feature type="domain" description="HD-GYP" evidence="4">
    <location>
        <begin position="179"/>
        <end position="369"/>
    </location>
</feature>
<dbReference type="GO" id="GO:0071111">
    <property type="term" value="F:cyclic-guanylate-specific phosphodiesterase activity"/>
    <property type="evidence" value="ECO:0007669"/>
    <property type="project" value="UniProtKB-EC"/>
</dbReference>
<dbReference type="Pfam" id="PF13487">
    <property type="entry name" value="HD_5"/>
    <property type="match status" value="1"/>
</dbReference>
<evidence type="ECO:0000313" key="5">
    <source>
        <dbReference type="EMBL" id="SBS31374.1"/>
    </source>
</evidence>
<dbReference type="CDD" id="cd00088">
    <property type="entry name" value="HPT"/>
    <property type="match status" value="1"/>
</dbReference>
<dbReference type="PROSITE" id="PS51832">
    <property type="entry name" value="HD_GYP"/>
    <property type="match status" value="1"/>
</dbReference>
<dbReference type="STRING" id="1792290.MSP8886_02091"/>
<evidence type="ECO:0000256" key="1">
    <source>
        <dbReference type="ARBA" id="ARBA00023012"/>
    </source>
</evidence>
<accession>A0A1A8TDU7</accession>
<dbReference type="InterPro" id="IPR036641">
    <property type="entry name" value="HPT_dom_sf"/>
</dbReference>
<dbReference type="InterPro" id="IPR008207">
    <property type="entry name" value="Sig_transdc_His_kin_Hpt_dom"/>
</dbReference>
<dbReference type="InterPro" id="IPR052020">
    <property type="entry name" value="Cyclic_di-GMP/3'3'-cGAMP_PDE"/>
</dbReference>
<dbReference type="EC" id="3.1.4.52" evidence="5"/>
<dbReference type="Gene3D" id="1.20.120.160">
    <property type="entry name" value="HPT domain"/>
    <property type="match status" value="1"/>
</dbReference>
<dbReference type="GO" id="GO:0004672">
    <property type="term" value="F:protein kinase activity"/>
    <property type="evidence" value="ECO:0007669"/>
    <property type="project" value="UniProtKB-ARBA"/>
</dbReference>
<keyword evidence="2" id="KW-0597">Phosphoprotein</keyword>
<keyword evidence="5" id="KW-0378">Hydrolase</keyword>
<dbReference type="PANTHER" id="PTHR45228">
    <property type="entry name" value="CYCLIC DI-GMP PHOSPHODIESTERASE TM_0186-RELATED"/>
    <property type="match status" value="1"/>
</dbReference>
<organism evidence="5 6">
    <name type="scientific">Marinomonas spartinae</name>
    <dbReference type="NCBI Taxonomy" id="1792290"/>
    <lineage>
        <taxon>Bacteria</taxon>
        <taxon>Pseudomonadati</taxon>
        <taxon>Pseudomonadota</taxon>
        <taxon>Gammaproteobacteria</taxon>
        <taxon>Oceanospirillales</taxon>
        <taxon>Oceanospirillaceae</taxon>
        <taxon>Marinomonas</taxon>
    </lineage>
</organism>
<sequence>MSQFACKDFSALEKELKDDLLECYQEAQQEIEEIVNSIEDDGFSFDKLDNLFRSLHSMKGNCSVCFLDPLVGALHRLEEIVDGMRGGYIQYHYHLGELINVVIEQIGNLLMQLYKFHGAETATLNVLQNGLDTLYACEDDEQRPSLAKVLLDDISTEKRESEAAVTPARTADLLVKVEYTKAQESDIEQFKVFSSKLNRLLGYSPERSERILKLCQLINLECKKQEDPAQLSAAAYMHNMGMAVILNCKDDEEARKQAEWNHPMVGAQLLSKHEGWDEAVSMVIAHKERFDGSGFPEQIVGSMIPQGAFILAVAVMFIDVVWGKSGEEYRKSSMRAIQKVNFESGKGFPPHIVDSFNAAIRKVLVARKK</sequence>
<dbReference type="RefSeq" id="WP_067016094.1">
    <property type="nucleotide sequence ID" value="NZ_FLOB01000004.1"/>
</dbReference>
<dbReference type="SUPFAM" id="SSF47226">
    <property type="entry name" value="Histidine-containing phosphotransfer domain, HPT domain"/>
    <property type="match status" value="1"/>
</dbReference>
<evidence type="ECO:0000259" key="4">
    <source>
        <dbReference type="PROSITE" id="PS51832"/>
    </source>
</evidence>